<keyword evidence="3" id="KW-0238">DNA-binding</keyword>
<dbReference type="GO" id="GO:0043565">
    <property type="term" value="F:sequence-specific DNA binding"/>
    <property type="evidence" value="ECO:0007669"/>
    <property type="project" value="TreeGrafter"/>
</dbReference>
<dbReference type="InterPro" id="IPR036390">
    <property type="entry name" value="WH_DNA-bd_sf"/>
</dbReference>
<evidence type="ECO:0000313" key="9">
    <source>
        <dbReference type="Proteomes" id="UP000303847"/>
    </source>
</evidence>
<keyword evidence="9" id="KW-1185">Reference proteome</keyword>
<dbReference type="GO" id="GO:0006351">
    <property type="term" value="P:DNA-templated transcription"/>
    <property type="evidence" value="ECO:0007669"/>
    <property type="project" value="TreeGrafter"/>
</dbReference>
<reference evidence="6 8" key="1">
    <citation type="submission" date="2018-04" db="EMBL/GenBank/DDBJ databases">
        <title>Brenneria corticis sp.nov.</title>
        <authorList>
            <person name="Li Y."/>
        </authorList>
    </citation>
    <scope>NUCLEOTIDE SEQUENCE [LARGE SCALE GENOMIC DNA]</scope>
    <source>
        <strain evidence="6 8">LMG 2694</strain>
    </source>
</reference>
<evidence type="ECO:0000256" key="3">
    <source>
        <dbReference type="ARBA" id="ARBA00023125"/>
    </source>
</evidence>
<sequence length="296" mass="33255">MTKKLPPLNLLHTFDVVGKRLSVTEAARDLHLTHGAISKQIKALEAHLGFPLIERDGRGIRLTAQGRELHPACSRAVALVSAAIDKLSSQPDAPLTVSCEPTLCMRFLIPRLPAFKQAHPDIDIHLLAAGGNIDLAQSRVDMALRRDDFVFDEHYFSQRIIAEYTAPVCSIRQEHSERLSTYLHTASRPDAWKIWQAQASLPRDHQAVQHRYFEHFYLTLQAAESGLGVAIASLFMVEQELTDGRLATLAPFQPDGSQYILLSARPIDGDRRYQAFRDWLIAEMADVERRFSGLKT</sequence>
<dbReference type="RefSeq" id="WP_009112256.1">
    <property type="nucleotide sequence ID" value="NZ_CP034036.1"/>
</dbReference>
<dbReference type="EMBL" id="CP034036">
    <property type="protein sequence ID" value="QCR04110.1"/>
    <property type="molecule type" value="Genomic_DNA"/>
</dbReference>
<accession>A0A2U1UK73</accession>
<evidence type="ECO:0000313" key="7">
    <source>
        <dbReference type="EMBL" id="QCR04110.1"/>
    </source>
</evidence>
<name>A0A2U1UK73_9GAMM</name>
<reference evidence="7 9" key="2">
    <citation type="submission" date="2018-11" db="EMBL/GenBank/DDBJ databases">
        <title>Genome sequences of Brenneria nigrifluens and Brenneria rubrifaciens.</title>
        <authorList>
            <person name="Poret-Peterson A.T."/>
            <person name="McClean A.E."/>
            <person name="Kluepfel D.A."/>
        </authorList>
    </citation>
    <scope>NUCLEOTIDE SEQUENCE [LARGE SCALE GENOMIC DNA]</scope>
    <source>
        <strain evidence="7 9">ATCC 13028</strain>
    </source>
</reference>
<dbReference type="InterPro" id="IPR058163">
    <property type="entry name" value="LysR-type_TF_proteobact-type"/>
</dbReference>
<protein>
    <submittedName>
        <fullName evidence="6">LysR family transcriptional regulator</fullName>
    </submittedName>
</protein>
<evidence type="ECO:0000256" key="4">
    <source>
        <dbReference type="ARBA" id="ARBA00023163"/>
    </source>
</evidence>
<dbReference type="Pfam" id="PF03466">
    <property type="entry name" value="LysR_substrate"/>
    <property type="match status" value="1"/>
</dbReference>
<gene>
    <name evidence="6" type="ORF">DDT54_18060</name>
    <name evidence="7" type="ORF">EH206_07910</name>
</gene>
<dbReference type="PANTHER" id="PTHR30537:SF74">
    <property type="entry name" value="HTH-TYPE TRANSCRIPTIONAL REGULATOR TRPI"/>
    <property type="match status" value="1"/>
</dbReference>
<dbReference type="SUPFAM" id="SSF53850">
    <property type="entry name" value="Periplasmic binding protein-like II"/>
    <property type="match status" value="1"/>
</dbReference>
<dbReference type="InterPro" id="IPR005119">
    <property type="entry name" value="LysR_subst-bd"/>
</dbReference>
<dbReference type="GO" id="GO:0003700">
    <property type="term" value="F:DNA-binding transcription factor activity"/>
    <property type="evidence" value="ECO:0007669"/>
    <property type="project" value="InterPro"/>
</dbReference>
<dbReference type="PRINTS" id="PR00039">
    <property type="entry name" value="HTHLYSR"/>
</dbReference>
<evidence type="ECO:0000313" key="6">
    <source>
        <dbReference type="EMBL" id="PWC21992.1"/>
    </source>
</evidence>
<dbReference type="PANTHER" id="PTHR30537">
    <property type="entry name" value="HTH-TYPE TRANSCRIPTIONAL REGULATOR"/>
    <property type="match status" value="1"/>
</dbReference>
<dbReference type="AlphaFoldDB" id="A0A2U1UK73"/>
<evidence type="ECO:0000256" key="1">
    <source>
        <dbReference type="ARBA" id="ARBA00009437"/>
    </source>
</evidence>
<evidence type="ECO:0000313" key="8">
    <source>
        <dbReference type="Proteomes" id="UP000295985"/>
    </source>
</evidence>
<dbReference type="Proteomes" id="UP000295985">
    <property type="component" value="Unassembled WGS sequence"/>
</dbReference>
<keyword evidence="4" id="KW-0804">Transcription</keyword>
<keyword evidence="2" id="KW-0805">Transcription regulation</keyword>
<feature type="domain" description="HTH lysR-type" evidence="5">
    <location>
        <begin position="6"/>
        <end position="63"/>
    </location>
</feature>
<dbReference type="OrthoDB" id="5526340at2"/>
<dbReference type="InterPro" id="IPR036388">
    <property type="entry name" value="WH-like_DNA-bd_sf"/>
</dbReference>
<comment type="similarity">
    <text evidence="1">Belongs to the LysR transcriptional regulatory family.</text>
</comment>
<dbReference type="SUPFAM" id="SSF46785">
    <property type="entry name" value="Winged helix' DNA-binding domain"/>
    <property type="match status" value="1"/>
</dbReference>
<organism evidence="6 8">
    <name type="scientific">Brenneria nigrifluens DSM 30175 = ATCC 13028</name>
    <dbReference type="NCBI Taxonomy" id="1121120"/>
    <lineage>
        <taxon>Bacteria</taxon>
        <taxon>Pseudomonadati</taxon>
        <taxon>Pseudomonadota</taxon>
        <taxon>Gammaproteobacteria</taxon>
        <taxon>Enterobacterales</taxon>
        <taxon>Pectobacteriaceae</taxon>
        <taxon>Brenneria</taxon>
    </lineage>
</organism>
<evidence type="ECO:0000259" key="5">
    <source>
        <dbReference type="PROSITE" id="PS50931"/>
    </source>
</evidence>
<dbReference type="InterPro" id="IPR000847">
    <property type="entry name" value="LysR_HTH_N"/>
</dbReference>
<dbReference type="EMBL" id="QDKK01000034">
    <property type="protein sequence ID" value="PWC21992.1"/>
    <property type="molecule type" value="Genomic_DNA"/>
</dbReference>
<dbReference type="Proteomes" id="UP000303847">
    <property type="component" value="Chromosome"/>
</dbReference>
<dbReference type="Pfam" id="PF00126">
    <property type="entry name" value="HTH_1"/>
    <property type="match status" value="1"/>
</dbReference>
<dbReference type="PROSITE" id="PS50931">
    <property type="entry name" value="HTH_LYSR"/>
    <property type="match status" value="1"/>
</dbReference>
<proteinExistence type="inferred from homology"/>
<dbReference type="Gene3D" id="3.40.190.10">
    <property type="entry name" value="Periplasmic binding protein-like II"/>
    <property type="match status" value="2"/>
</dbReference>
<dbReference type="Gene3D" id="1.10.10.10">
    <property type="entry name" value="Winged helix-like DNA-binding domain superfamily/Winged helix DNA-binding domain"/>
    <property type="match status" value="1"/>
</dbReference>
<evidence type="ECO:0000256" key="2">
    <source>
        <dbReference type="ARBA" id="ARBA00023015"/>
    </source>
</evidence>